<evidence type="ECO:0000313" key="1">
    <source>
        <dbReference type="EMBL" id="TWD73234.1"/>
    </source>
</evidence>
<organism evidence="1 2">
    <name type="scientific">Kribbella amoyensis</name>
    <dbReference type="NCBI Taxonomy" id="996641"/>
    <lineage>
        <taxon>Bacteria</taxon>
        <taxon>Bacillati</taxon>
        <taxon>Actinomycetota</taxon>
        <taxon>Actinomycetes</taxon>
        <taxon>Propionibacteriales</taxon>
        <taxon>Kribbellaceae</taxon>
        <taxon>Kribbella</taxon>
    </lineage>
</organism>
<name>A0A561B324_9ACTN</name>
<dbReference type="EMBL" id="VIVK01000003">
    <property type="protein sequence ID" value="TWD73234.1"/>
    <property type="molecule type" value="Genomic_DNA"/>
</dbReference>
<dbReference type="Proteomes" id="UP000318380">
    <property type="component" value="Unassembled WGS sequence"/>
</dbReference>
<proteinExistence type="predicted"/>
<sequence>MNRWSSGELEAVNAGDEIRIAPRRRDGSMSKPRRVWVVRDGDDLYVRSVRGADGDWYKSACRTAQGHFRAAGIDIDIAFIPEPDVDLNDRLDAAYLDKYARYPANVVNPMVADHARTTTLRLVPDRQ</sequence>
<comment type="caution">
    <text evidence="1">The sequence shown here is derived from an EMBL/GenBank/DDBJ whole genome shotgun (WGS) entry which is preliminary data.</text>
</comment>
<evidence type="ECO:0008006" key="3">
    <source>
        <dbReference type="Google" id="ProtNLM"/>
    </source>
</evidence>
<gene>
    <name evidence="1" type="ORF">FB561_7122</name>
</gene>
<dbReference type="Pfam" id="PF10012">
    <property type="entry name" value="DUF2255"/>
    <property type="match status" value="1"/>
</dbReference>
<accession>A0A561B324</accession>
<dbReference type="OrthoDB" id="162563at2"/>
<evidence type="ECO:0000313" key="2">
    <source>
        <dbReference type="Proteomes" id="UP000318380"/>
    </source>
</evidence>
<dbReference type="InterPro" id="IPR016888">
    <property type="entry name" value="UCP028498"/>
</dbReference>
<reference evidence="1 2" key="1">
    <citation type="submission" date="2019-06" db="EMBL/GenBank/DDBJ databases">
        <title>Sequencing the genomes of 1000 actinobacteria strains.</title>
        <authorList>
            <person name="Klenk H.-P."/>
        </authorList>
    </citation>
    <scope>NUCLEOTIDE SEQUENCE [LARGE SCALE GENOMIC DNA]</scope>
    <source>
        <strain evidence="1 2">DSM 24683</strain>
    </source>
</reference>
<dbReference type="RefSeq" id="WP_145814424.1">
    <property type="nucleotide sequence ID" value="NZ_VIVK01000003.1"/>
</dbReference>
<dbReference type="AlphaFoldDB" id="A0A561B324"/>
<keyword evidence="2" id="KW-1185">Reference proteome</keyword>
<protein>
    <recommendedName>
        <fullName evidence="3">DUF2255 family protein</fullName>
    </recommendedName>
</protein>